<comment type="caution">
    <text evidence="4">The sequence shown here is derived from an EMBL/GenBank/DDBJ whole genome shotgun (WGS) entry which is preliminary data.</text>
</comment>
<dbReference type="PANTHER" id="PTHR35530:SF1">
    <property type="entry name" value="2-HYDROXYMUCONATE TAUTOMERASE"/>
    <property type="match status" value="1"/>
</dbReference>
<dbReference type="SUPFAM" id="SSF55331">
    <property type="entry name" value="Tautomerase/MIF"/>
    <property type="match status" value="1"/>
</dbReference>
<protein>
    <submittedName>
        <fullName evidence="4">4-oxalocrotonate tautomerase</fullName>
        <ecNumber evidence="4">5.3.2.6</ecNumber>
    </submittedName>
</protein>
<dbReference type="Gene3D" id="3.30.429.10">
    <property type="entry name" value="Macrophage Migration Inhibitory Factor"/>
    <property type="match status" value="1"/>
</dbReference>
<name>A0A521G2K2_9BACT</name>
<dbReference type="InterPro" id="IPR004370">
    <property type="entry name" value="4-OT-like_dom"/>
</dbReference>
<gene>
    <name evidence="4" type="ORF">CDV28_10967</name>
</gene>
<evidence type="ECO:0000259" key="3">
    <source>
        <dbReference type="Pfam" id="PF01361"/>
    </source>
</evidence>
<accession>A0A521G2K2</accession>
<keyword evidence="2 4" id="KW-0413">Isomerase</keyword>
<feature type="domain" description="4-oxalocrotonate tautomerase-like" evidence="3">
    <location>
        <begin position="2"/>
        <end position="58"/>
    </location>
</feature>
<dbReference type="AlphaFoldDB" id="A0A521G2K2"/>
<proteinExistence type="inferred from homology"/>
<dbReference type="PANTHER" id="PTHR35530">
    <property type="entry name" value="TAUTOMERASE-RELATED"/>
    <property type="match status" value="1"/>
</dbReference>
<reference evidence="4" key="1">
    <citation type="submission" date="2017-07" db="EMBL/GenBank/DDBJ databases">
        <title>The cable genome - Insights into the physiology and evolution of filamentous bacteria capable of sulfide oxidation via long distance electron transfer.</title>
        <authorList>
            <person name="Thorup C."/>
            <person name="Bjerg J.T."/>
            <person name="Schreiber L."/>
            <person name="Nielsen L.P."/>
            <person name="Kjeldsen K.U."/>
            <person name="Boesen T."/>
            <person name="Boggild A."/>
            <person name="Meysman F."/>
            <person name="Geelhoed J."/>
            <person name="Schramm A."/>
        </authorList>
    </citation>
    <scope>NUCLEOTIDE SEQUENCE [LARGE SCALE GENOMIC DNA]</scope>
    <source>
        <strain evidence="4">GS</strain>
    </source>
</reference>
<sequence length="62" mass="6772">MPYVSIRVAGTLTRKQKKKIAKGVTQVIAQETGKPESSILIFIDENQAENIAKGGELLDEQS</sequence>
<dbReference type="EMBL" id="NQJD01000009">
    <property type="protein sequence ID" value="TAA75254.1"/>
    <property type="molecule type" value="Genomic_DNA"/>
</dbReference>
<dbReference type="GO" id="GO:0016853">
    <property type="term" value="F:isomerase activity"/>
    <property type="evidence" value="ECO:0007669"/>
    <property type="project" value="UniProtKB-KW"/>
</dbReference>
<dbReference type="EC" id="5.3.2.6" evidence="4"/>
<evidence type="ECO:0000256" key="1">
    <source>
        <dbReference type="ARBA" id="ARBA00006723"/>
    </source>
</evidence>
<evidence type="ECO:0000313" key="5">
    <source>
        <dbReference type="Proteomes" id="UP000316238"/>
    </source>
</evidence>
<comment type="similarity">
    <text evidence="1">Belongs to the 4-oxalocrotonate tautomerase family.</text>
</comment>
<keyword evidence="5" id="KW-1185">Reference proteome</keyword>
<dbReference type="InterPro" id="IPR014347">
    <property type="entry name" value="Tautomerase/MIF_sf"/>
</dbReference>
<evidence type="ECO:0000256" key="2">
    <source>
        <dbReference type="ARBA" id="ARBA00023235"/>
    </source>
</evidence>
<organism evidence="4 5">
    <name type="scientific">Candidatus Electronema aureum</name>
    <dbReference type="NCBI Taxonomy" id="2005002"/>
    <lineage>
        <taxon>Bacteria</taxon>
        <taxon>Pseudomonadati</taxon>
        <taxon>Thermodesulfobacteriota</taxon>
        <taxon>Desulfobulbia</taxon>
        <taxon>Desulfobulbales</taxon>
        <taxon>Desulfobulbaceae</taxon>
        <taxon>Candidatus Electronema</taxon>
    </lineage>
</organism>
<dbReference type="Pfam" id="PF01361">
    <property type="entry name" value="Tautomerase"/>
    <property type="match status" value="1"/>
</dbReference>
<dbReference type="Proteomes" id="UP000316238">
    <property type="component" value="Unassembled WGS sequence"/>
</dbReference>
<evidence type="ECO:0000313" key="4">
    <source>
        <dbReference type="EMBL" id="TAA75254.1"/>
    </source>
</evidence>